<reference evidence="3" key="1">
    <citation type="submission" date="2022-11" db="UniProtKB">
        <authorList>
            <consortium name="WormBaseParasite"/>
        </authorList>
    </citation>
    <scope>IDENTIFICATION</scope>
</reference>
<evidence type="ECO:0000313" key="2">
    <source>
        <dbReference type="Proteomes" id="UP000887569"/>
    </source>
</evidence>
<evidence type="ECO:0000313" key="3">
    <source>
        <dbReference type="WBParaSite" id="PgR002_g201_t04"/>
    </source>
</evidence>
<dbReference type="InterPro" id="IPR052140">
    <property type="entry name" value="Dev_Signal_Hedgehog-like"/>
</dbReference>
<dbReference type="PANTHER" id="PTHR46706">
    <property type="entry name" value="PROTEIN QUA-1-RELATED"/>
    <property type="match status" value="1"/>
</dbReference>
<accession>A0A915A9E0</accession>
<dbReference type="WBParaSite" id="PgR002_g201_t04">
    <property type="protein sequence ID" value="PgR002_g201_t04"/>
    <property type="gene ID" value="PgR002_g201"/>
</dbReference>
<keyword evidence="1" id="KW-0217">Developmental protein</keyword>
<dbReference type="Proteomes" id="UP000887569">
    <property type="component" value="Unplaced"/>
</dbReference>
<evidence type="ECO:0000256" key="1">
    <source>
        <dbReference type="ARBA" id="ARBA00022473"/>
    </source>
</evidence>
<dbReference type="AlphaFoldDB" id="A0A915A9E0"/>
<organism evidence="2 3">
    <name type="scientific">Parascaris univalens</name>
    <name type="common">Nematode worm</name>
    <dbReference type="NCBI Taxonomy" id="6257"/>
    <lineage>
        <taxon>Eukaryota</taxon>
        <taxon>Metazoa</taxon>
        <taxon>Ecdysozoa</taxon>
        <taxon>Nematoda</taxon>
        <taxon>Chromadorea</taxon>
        <taxon>Rhabditida</taxon>
        <taxon>Spirurina</taxon>
        <taxon>Ascaridomorpha</taxon>
        <taxon>Ascaridoidea</taxon>
        <taxon>Ascarididae</taxon>
        <taxon>Parascaris</taxon>
    </lineage>
</organism>
<keyword evidence="2" id="KW-1185">Reference proteome</keyword>
<proteinExistence type="predicted"/>
<name>A0A915A9E0_PARUN</name>
<dbReference type="PANTHER" id="PTHR46706:SF12">
    <property type="entry name" value="PROTEIN QUA-1-RELATED"/>
    <property type="match status" value="1"/>
</dbReference>
<sequence length="131" mass="14673">MLSDEVSFCFYRISRKQDGFLRKSDIGRLQKIINSGSYTPQISDCEKDYESSSCDDDDEWVGGIAPSANILKDPLKLRCCKYDKLRAAWDRGLAEVSSGEVVVGGEVTRDGRQYAFDYIANIGKRVQSDGK</sequence>
<protein>
    <submittedName>
        <fullName evidence="3">EF-hand domain-containing protein</fullName>
    </submittedName>
</protein>